<proteinExistence type="inferred from homology"/>
<accession>H3BEN6</accession>
<evidence type="ECO:0000256" key="9">
    <source>
        <dbReference type="ARBA" id="ARBA00022949"/>
    </source>
</evidence>
<evidence type="ECO:0000256" key="7">
    <source>
        <dbReference type="ARBA" id="ARBA00022553"/>
    </source>
</evidence>
<dbReference type="GO" id="GO:0070161">
    <property type="term" value="C:anchoring junction"/>
    <property type="evidence" value="ECO:0007669"/>
    <property type="project" value="UniProtKB-SubCell"/>
</dbReference>
<dbReference type="EMBL" id="AFYH01035158">
    <property type="status" value="NOT_ANNOTATED_CDS"/>
    <property type="molecule type" value="Genomic_DNA"/>
</dbReference>
<comment type="subcellular location">
    <subcellularLocation>
        <location evidence="2">Cell junction</location>
    </subcellularLocation>
    <subcellularLocation>
        <location evidence="3">Cell membrane</location>
        <topology evidence="3">Peripheral membrane protein</topology>
        <orientation evidence="3">Cytoplasmic side</orientation>
    </subcellularLocation>
    <subcellularLocation>
        <location evidence="4">Cytoplasm</location>
    </subcellularLocation>
    <subcellularLocation>
        <location evidence="1">Nucleus</location>
    </subcellularLocation>
</comment>
<dbReference type="SUPFAM" id="SSF50156">
    <property type="entry name" value="PDZ domain-like"/>
    <property type="match status" value="1"/>
</dbReference>
<keyword evidence="9" id="KW-0965">Cell junction</keyword>
<comment type="similarity">
    <text evidence="12">Belongs to the periaxin family.</text>
</comment>
<dbReference type="eggNOG" id="ENOG502QS7Y">
    <property type="taxonomic scope" value="Eukaryota"/>
</dbReference>
<dbReference type="Bgee" id="ENSLACG00000017886">
    <property type="expression patterns" value="Expressed in post-anal tail muscle and 6 other cell types or tissues"/>
</dbReference>
<feature type="domain" description="PDZ" evidence="16">
    <location>
        <begin position="18"/>
        <end position="85"/>
    </location>
</feature>
<dbReference type="STRING" id="7897.ENSLACP00000020357"/>
<evidence type="ECO:0000256" key="6">
    <source>
        <dbReference type="ARBA" id="ARBA00022490"/>
    </source>
</evidence>
<evidence type="ECO:0000259" key="16">
    <source>
        <dbReference type="PROSITE" id="PS50106"/>
    </source>
</evidence>
<keyword evidence="18" id="KW-1185">Reference proteome</keyword>
<gene>
    <name evidence="17" type="primary">PRX</name>
</gene>
<dbReference type="Gene3D" id="2.30.42.10">
    <property type="match status" value="1"/>
</dbReference>
<evidence type="ECO:0000256" key="12">
    <source>
        <dbReference type="ARBA" id="ARBA00060817"/>
    </source>
</evidence>
<evidence type="ECO:0000256" key="10">
    <source>
        <dbReference type="ARBA" id="ARBA00023136"/>
    </source>
</evidence>
<evidence type="ECO:0000256" key="13">
    <source>
        <dbReference type="ARBA" id="ARBA00065379"/>
    </source>
</evidence>
<keyword evidence="11" id="KW-0539">Nucleus</keyword>
<evidence type="ECO:0000313" key="17">
    <source>
        <dbReference type="Ensembl" id="ENSLACP00000020357.1"/>
    </source>
</evidence>
<evidence type="ECO:0000256" key="3">
    <source>
        <dbReference type="ARBA" id="ARBA00004413"/>
    </source>
</evidence>
<dbReference type="OMA" id="EMKLPRM"/>
<dbReference type="PANTHER" id="PTHR23348:SF41">
    <property type="entry name" value="NEUROBLAST DIFFERENTIATION-ASSOCIATED PROTEIN AHNAK"/>
    <property type="match status" value="1"/>
</dbReference>
<reference evidence="17" key="3">
    <citation type="submission" date="2025-09" db="UniProtKB">
        <authorList>
            <consortium name="Ensembl"/>
        </authorList>
    </citation>
    <scope>IDENTIFICATION</scope>
</reference>
<feature type="region of interest" description="Disordered" evidence="15">
    <location>
        <begin position="362"/>
        <end position="385"/>
    </location>
</feature>
<evidence type="ECO:0000256" key="15">
    <source>
        <dbReference type="SAM" id="MobiDB-lite"/>
    </source>
</evidence>
<keyword evidence="8" id="KW-0677">Repeat</keyword>
<keyword evidence="6" id="KW-0963">Cytoplasm</keyword>
<reference evidence="17" key="2">
    <citation type="submission" date="2025-08" db="UniProtKB">
        <authorList>
            <consortium name="Ensembl"/>
        </authorList>
    </citation>
    <scope>IDENTIFICATION</scope>
</reference>
<dbReference type="Ensembl" id="ENSLACT00000020497.1">
    <property type="protein sequence ID" value="ENSLACP00000020357.1"/>
    <property type="gene ID" value="ENSLACG00000017886.1"/>
</dbReference>
<keyword evidence="7" id="KW-0597">Phosphoprotein</keyword>
<dbReference type="InParanoid" id="H3BEN6"/>
<dbReference type="InterPro" id="IPR052082">
    <property type="entry name" value="Myelin_sheath_structural"/>
</dbReference>
<dbReference type="CDD" id="cd00136">
    <property type="entry name" value="PDZ_canonical"/>
    <property type="match status" value="1"/>
</dbReference>
<protein>
    <recommendedName>
        <fullName evidence="14">Periaxin</fullName>
    </recommendedName>
</protein>
<dbReference type="GO" id="GO:0043484">
    <property type="term" value="P:regulation of RNA splicing"/>
    <property type="evidence" value="ECO:0007669"/>
    <property type="project" value="TreeGrafter"/>
</dbReference>
<evidence type="ECO:0000313" key="18">
    <source>
        <dbReference type="Proteomes" id="UP000008672"/>
    </source>
</evidence>
<evidence type="ECO:0000256" key="2">
    <source>
        <dbReference type="ARBA" id="ARBA00004282"/>
    </source>
</evidence>
<dbReference type="FunFam" id="2.30.42.10:FF:000149">
    <property type="entry name" value="Periaxin"/>
    <property type="match status" value="1"/>
</dbReference>
<dbReference type="Pfam" id="PF00595">
    <property type="entry name" value="PDZ"/>
    <property type="match status" value="1"/>
</dbReference>
<dbReference type="GO" id="GO:0005634">
    <property type="term" value="C:nucleus"/>
    <property type="evidence" value="ECO:0007669"/>
    <property type="project" value="UniProtKB-SubCell"/>
</dbReference>
<evidence type="ECO:0000256" key="11">
    <source>
        <dbReference type="ARBA" id="ARBA00023242"/>
    </source>
</evidence>
<dbReference type="HOGENOM" id="CLU_259333_0_0_1"/>
<dbReference type="GO" id="GO:0005886">
    <property type="term" value="C:plasma membrane"/>
    <property type="evidence" value="ECO:0007669"/>
    <property type="project" value="UniProtKB-SubCell"/>
</dbReference>
<organism evidence="17 18">
    <name type="scientific">Latimeria chalumnae</name>
    <name type="common">Coelacanth</name>
    <dbReference type="NCBI Taxonomy" id="7897"/>
    <lineage>
        <taxon>Eukaryota</taxon>
        <taxon>Metazoa</taxon>
        <taxon>Chordata</taxon>
        <taxon>Craniata</taxon>
        <taxon>Vertebrata</taxon>
        <taxon>Euteleostomi</taxon>
        <taxon>Coelacanthiformes</taxon>
        <taxon>Coelacanthidae</taxon>
        <taxon>Latimeria</taxon>
    </lineage>
</organism>
<keyword evidence="10" id="KW-0472">Membrane</keyword>
<reference evidence="18" key="1">
    <citation type="submission" date="2011-08" db="EMBL/GenBank/DDBJ databases">
        <title>The draft genome of Latimeria chalumnae.</title>
        <authorList>
            <person name="Di Palma F."/>
            <person name="Alfoldi J."/>
            <person name="Johnson J."/>
            <person name="Berlin A."/>
            <person name="Gnerre S."/>
            <person name="Jaffe D."/>
            <person name="MacCallum I."/>
            <person name="Young S."/>
            <person name="Walker B.J."/>
            <person name="Lander E."/>
            <person name="Lindblad-Toh K."/>
        </authorList>
    </citation>
    <scope>NUCLEOTIDE SEQUENCE [LARGE SCALE GENOMIC DNA]</scope>
    <source>
        <strain evidence="18">Wild caught</strain>
    </source>
</reference>
<dbReference type="PROSITE" id="PS50106">
    <property type="entry name" value="PDZ"/>
    <property type="match status" value="1"/>
</dbReference>
<dbReference type="PANTHER" id="PTHR23348">
    <property type="entry name" value="PERIAXIN/AHNAK"/>
    <property type="match status" value="1"/>
</dbReference>
<keyword evidence="5" id="KW-1003">Cell membrane</keyword>
<dbReference type="GeneTree" id="ENSGT00940000160366"/>
<dbReference type="InterPro" id="IPR036034">
    <property type="entry name" value="PDZ_sf"/>
</dbReference>
<dbReference type="SMART" id="SM00228">
    <property type="entry name" value="PDZ"/>
    <property type="match status" value="1"/>
</dbReference>
<name>H3BEN6_LATCH</name>
<feature type="region of interest" description="Disordered" evidence="15">
    <location>
        <begin position="1326"/>
        <end position="1353"/>
    </location>
</feature>
<evidence type="ECO:0000256" key="1">
    <source>
        <dbReference type="ARBA" id="ARBA00004123"/>
    </source>
</evidence>
<dbReference type="FunCoup" id="H3BEN6">
    <property type="interactions" value="157"/>
</dbReference>
<feature type="compositionally biased region" description="Polar residues" evidence="15">
    <location>
        <begin position="1326"/>
        <end position="1347"/>
    </location>
</feature>
<dbReference type="GO" id="GO:0043034">
    <property type="term" value="C:costamere"/>
    <property type="evidence" value="ECO:0007669"/>
    <property type="project" value="TreeGrafter"/>
</dbReference>
<sequence length="1446" mass="155383">LERWSRSQEEMKKLELVEVIVETEAEAGVSGINVAGGGKEGIFVKDVLRDSPAAKALSLQEGDQLLSARVYFDNVKYEDALKILQCAEPYKVSFCLKRTVPGTDVTVSPDLASFDIKGPKAKMPKMSVKSIMPVKKKKKAKVTPGKGELSPVDVEFALPKFSKFRKAKGTYGAGVSLPAKERRKKRLKFPRLRVKDAAATKDVSLEIEPPKGTVKVKTPQGKVEGPEVEAKAKVKTPKFGIPFPKTKKPKVDIKEEAKFKPPKVELDISLPTGKSDVTVSKPELETKGIGAGVKGDIEAPDVHAKEGFKIKMPKIGILTESSDVEVKGSLPAAKGEFELEGPESKLKMPTIKVPKVGISLPKAKGPGGKLRTGMKLPSGPEGKLQMPKIKVPKFGAFLSKGEGEISIPEGSLEGADIKLKMPKVELPKFGGKAKDVEVDVTIEPPKVEGGIKAPESRKAEIEGPDIKVKGPKFKLPTFGISAFKEKGEDLSVPEAEVKGPEGPEAKMKLPSVKMPSFDISLPKVPGVDLHLPKADISLPSFEGEVKTHDVETGSKVSVEGPDAKYKLPKISLPTFGLSAKVDIEGSEAKGPKITLPKVDLSLPKIKPVETDVSPPEIEVSVKKPKPDAKLSQMKVDIKGPEVESEGSESRLSLPSIKMPTFDITMPKVDLDIGLPKKMPKVELPKFGLKKKPAMEGSGAKIQLPSVKLPKFDVSMPKLPDVDIDVALPKGAAEKSLELTDVGIDTKSPEISIEGPDAKGKMPKFSFPKFGISGSKSKKAEMEIKSPDAEVDFESPDTKVKGSKIKMPKFGITFPKSKLEGSVDVSGPSLEGDLKTSKPKVDIEQPTLEVESSEAKFKLPTVKLPKVDISAPKVDMDISLPKIKSDLKVKMPRFTMPKFGSKGKGVDVEIEGGVPKAEAKIALPEIEGDVKGKVKGPSGDADIDISGDKVKGKEDIDVKLPKGKVEVKGPEVDTESLEGKVKTPFIKMPKFAMSTPKGKAPEGEVKFDAEAKGTKVKDVDIKMPKITVPKFGSKEGKLDAGLEAEGEVEGPEGKLKSGKIKMPSIELSLPSGRPEGEVLLPKAEVDVSEADIKGYEGDLKIPKMPVIDISAPKIEIDFGLPKPKGDAALQIEGDKGRIKGPKLKVPKVDISLPKIKTTDADVSLTGGEFSIEGPKAPEVDLDISLTKGKDADVKLPKMEGTGYEIDTGAGGSDFKIKMPKINLSGKGQFEPLAEDAEGKIKKPLFKMPDVELSTPKIKTQAETDVNGIDLDGISIKMPKVTMPSFGFSKDKERILSADVSGPAVETSKLKLPKVALSSGKSGSLDISVNGTGQVNGRSETFQNGSPESRINLGKIKLPKVELSSPYAKGKESDAELSSKLESKQKSAKFRFPKFSLSPKSRGMLEISSEQPTWFKIRMPRIGFKSYEEEHTSEEQILQEEGGNIVIV</sequence>
<dbReference type="InterPro" id="IPR001478">
    <property type="entry name" value="PDZ"/>
</dbReference>
<evidence type="ECO:0000256" key="14">
    <source>
        <dbReference type="ARBA" id="ARBA00067259"/>
    </source>
</evidence>
<evidence type="ECO:0000256" key="8">
    <source>
        <dbReference type="ARBA" id="ARBA00022737"/>
    </source>
</evidence>
<evidence type="ECO:0000256" key="4">
    <source>
        <dbReference type="ARBA" id="ARBA00004496"/>
    </source>
</evidence>
<evidence type="ECO:0000256" key="5">
    <source>
        <dbReference type="ARBA" id="ARBA00022475"/>
    </source>
</evidence>
<comment type="subunit">
    <text evidence="13">Homodimer (via PDZ domain). Interacts with SCN10A. Found in a complex with SCN10A. Interacts with DRP2. Identified in a dystroglycan complex that contains at least PRX, DRP2, UTRN, DMD and DAG1. Detected in a complex composed of at least EZR, AHNAK, PPL and PRX. Identified in a complex with EZR, AHNAK, BFSP1, BFSP2, ANK2, PLEC, VIM and spectrin.</text>
</comment>
<dbReference type="Proteomes" id="UP000008672">
    <property type="component" value="Unassembled WGS sequence"/>
</dbReference>